<dbReference type="GO" id="GO:0006364">
    <property type="term" value="P:rRNA processing"/>
    <property type="evidence" value="ECO:0007669"/>
    <property type="project" value="UniProtKB-KW"/>
</dbReference>
<feature type="region of interest" description="Disordered" evidence="5">
    <location>
        <begin position="230"/>
        <end position="278"/>
    </location>
</feature>
<keyword evidence="4" id="KW-0539">Nucleus</keyword>
<dbReference type="PANTHER" id="PTHR13026:SF0">
    <property type="entry name" value="RIBOSOMAL RNA PROCESSING 1B"/>
    <property type="match status" value="1"/>
</dbReference>
<feature type="compositionally biased region" description="Acidic residues" evidence="5">
    <location>
        <begin position="258"/>
        <end position="269"/>
    </location>
</feature>
<evidence type="ECO:0000256" key="3">
    <source>
        <dbReference type="ARBA" id="ARBA00022552"/>
    </source>
</evidence>
<feature type="compositionally biased region" description="Basic and acidic residues" evidence="5">
    <location>
        <begin position="230"/>
        <end position="257"/>
    </location>
</feature>
<dbReference type="EMBL" id="AYSA01000227">
    <property type="protein sequence ID" value="ESZ94759.1"/>
    <property type="molecule type" value="Genomic_DNA"/>
</dbReference>
<evidence type="ECO:0000313" key="7">
    <source>
        <dbReference type="Proteomes" id="UP000019487"/>
    </source>
</evidence>
<dbReference type="STRING" id="1432307.W9CJA2"/>
<dbReference type="GO" id="GO:0030688">
    <property type="term" value="C:preribosome, small subunit precursor"/>
    <property type="evidence" value="ECO:0007669"/>
    <property type="project" value="InterPro"/>
</dbReference>
<dbReference type="Proteomes" id="UP000019487">
    <property type="component" value="Unassembled WGS sequence"/>
</dbReference>
<evidence type="ECO:0000256" key="4">
    <source>
        <dbReference type="ARBA" id="ARBA00023242"/>
    </source>
</evidence>
<proteinExistence type="inferred from homology"/>
<evidence type="ECO:0008006" key="8">
    <source>
        <dbReference type="Google" id="ProtNLM"/>
    </source>
</evidence>
<keyword evidence="7" id="KW-1185">Reference proteome</keyword>
<dbReference type="AlphaFoldDB" id="W9CJA2"/>
<reference evidence="6 7" key="1">
    <citation type="journal article" date="2014" name="Genome Announc.">
        <title>Draft genome sequence of Sclerotinia borealis, a psychrophilic plant pathogenic fungus.</title>
        <authorList>
            <person name="Mardanov A.V."/>
            <person name="Beletsky A.V."/>
            <person name="Kadnikov V.V."/>
            <person name="Ignatov A.N."/>
            <person name="Ravin N.V."/>
        </authorList>
    </citation>
    <scope>NUCLEOTIDE SEQUENCE [LARGE SCALE GENOMIC DNA]</scope>
    <source>
        <strain evidence="7">F-4157</strain>
    </source>
</reference>
<organism evidence="6 7">
    <name type="scientific">Sclerotinia borealis (strain F-4128)</name>
    <dbReference type="NCBI Taxonomy" id="1432307"/>
    <lineage>
        <taxon>Eukaryota</taxon>
        <taxon>Fungi</taxon>
        <taxon>Dikarya</taxon>
        <taxon>Ascomycota</taxon>
        <taxon>Pezizomycotina</taxon>
        <taxon>Leotiomycetes</taxon>
        <taxon>Helotiales</taxon>
        <taxon>Sclerotiniaceae</taxon>
        <taxon>Sclerotinia</taxon>
    </lineage>
</organism>
<dbReference type="Pfam" id="PF05997">
    <property type="entry name" value="Nop52"/>
    <property type="match status" value="1"/>
</dbReference>
<comment type="caution">
    <text evidence="6">The sequence shown here is derived from an EMBL/GenBank/DDBJ whole genome shotgun (WGS) entry which is preliminary data.</text>
</comment>
<evidence type="ECO:0000313" key="6">
    <source>
        <dbReference type="EMBL" id="ESZ94759.1"/>
    </source>
</evidence>
<evidence type="ECO:0000256" key="5">
    <source>
        <dbReference type="SAM" id="MobiDB-lite"/>
    </source>
</evidence>
<evidence type="ECO:0000256" key="2">
    <source>
        <dbReference type="ARBA" id="ARBA00006374"/>
    </source>
</evidence>
<gene>
    <name evidence="6" type="ORF">SBOR_4871</name>
</gene>
<keyword evidence="3" id="KW-0698">rRNA processing</keyword>
<accession>W9CJA2</accession>
<comment type="subcellular location">
    <subcellularLocation>
        <location evidence="1">Nucleus</location>
    </subcellularLocation>
</comment>
<dbReference type="HOGENOM" id="CLU_022876_0_0_1"/>
<dbReference type="InterPro" id="IPR010301">
    <property type="entry name" value="RRP1"/>
</dbReference>
<name>W9CJA2_SCLBF</name>
<dbReference type="PANTHER" id="PTHR13026">
    <property type="entry name" value="NNP-1 PROTEIN NOVEL NUCLEAR PROTEIN 1 NOP52"/>
    <property type="match status" value="1"/>
</dbReference>
<evidence type="ECO:0000256" key="1">
    <source>
        <dbReference type="ARBA" id="ARBA00004123"/>
    </source>
</evidence>
<sequence>MATDITNTKLVKELAANDKKTRDAALLSLRTYLSASRSLTPLDYLKIHSGLFYCMWMCDRPLPQQSLATSLSSLLSSLPPSNQGAFYMGFWEIMRKEWERIDVLRMEKFLLVVRRYLGAGFELYVSSSTSAGKKTGGKKSAKAESASAAGEAILAVLSEIPCGTGPDAQRTPNGMRFHVIDIWMDELDKLGIIDAAKESEEGAEKLERLLEPLRKLGKESLNKIVRKKVKEALADERLPENEKEGSAGEDGEKSGEKSDEDMDEDESEKEDGWGGIDD</sequence>
<comment type="similarity">
    <text evidence="2">Belongs to the RRP1 family.</text>
</comment>
<protein>
    <recommendedName>
        <fullName evidence="8">Ribosomal RNA-processing protein 1</fullName>
    </recommendedName>
</protein>
<dbReference type="GO" id="GO:0005634">
    <property type="term" value="C:nucleus"/>
    <property type="evidence" value="ECO:0007669"/>
    <property type="project" value="UniProtKB-SubCell"/>
</dbReference>
<dbReference type="OrthoDB" id="2019504at2759"/>